<organism evidence="9 10">
    <name type="scientific">Pseudothermotoga hypogea DSM 11164 = NBRC 106472</name>
    <dbReference type="NCBI Taxonomy" id="1123384"/>
    <lineage>
        <taxon>Bacteria</taxon>
        <taxon>Thermotogati</taxon>
        <taxon>Thermotogota</taxon>
        <taxon>Thermotogae</taxon>
        <taxon>Thermotogales</taxon>
        <taxon>Thermotogaceae</taxon>
        <taxon>Pseudothermotoga</taxon>
    </lineage>
</organism>
<keyword evidence="3 9" id="KW-0489">Methyltransferase</keyword>
<evidence type="ECO:0000313" key="9">
    <source>
        <dbReference type="EMBL" id="AJC72890.1"/>
    </source>
</evidence>
<dbReference type="InterPro" id="IPR015947">
    <property type="entry name" value="PUA-like_sf"/>
</dbReference>
<evidence type="ECO:0000259" key="7">
    <source>
        <dbReference type="Pfam" id="PF13847"/>
    </source>
</evidence>
<evidence type="ECO:0000313" key="10">
    <source>
        <dbReference type="Proteomes" id="UP000077469"/>
    </source>
</evidence>
<gene>
    <name evidence="9" type="ORF">AJ81_00320</name>
</gene>
<evidence type="ECO:0000256" key="5">
    <source>
        <dbReference type="ARBA" id="ARBA00022691"/>
    </source>
</evidence>
<evidence type="ECO:0000259" key="8">
    <source>
        <dbReference type="Pfam" id="PF17785"/>
    </source>
</evidence>
<name>A0A0X1KNT2_9THEM</name>
<dbReference type="Proteomes" id="UP000077469">
    <property type="component" value="Chromosome"/>
</dbReference>
<feature type="domain" description="RlmI-like PUA" evidence="8">
    <location>
        <begin position="10"/>
        <end position="63"/>
    </location>
</feature>
<evidence type="ECO:0000256" key="3">
    <source>
        <dbReference type="ARBA" id="ARBA00022603"/>
    </source>
</evidence>
<evidence type="ECO:0000256" key="1">
    <source>
        <dbReference type="ARBA" id="ARBA00004496"/>
    </source>
</evidence>
<dbReference type="CDD" id="cd02440">
    <property type="entry name" value="AdoMet_MTases"/>
    <property type="match status" value="1"/>
</dbReference>
<dbReference type="Pfam" id="PF17785">
    <property type="entry name" value="PUA_3"/>
    <property type="match status" value="1"/>
</dbReference>
<dbReference type="GO" id="GO:0008168">
    <property type="term" value="F:methyltransferase activity"/>
    <property type="evidence" value="ECO:0007669"/>
    <property type="project" value="UniProtKB-KW"/>
</dbReference>
<dbReference type="GO" id="GO:0032259">
    <property type="term" value="P:methylation"/>
    <property type="evidence" value="ECO:0007669"/>
    <property type="project" value="UniProtKB-KW"/>
</dbReference>
<sequence length="386" mass="43298">MKARVLLKKDQRDFHPWIFQTEIAKIEGEFENGDVVNVHLSSGKFYGVGYINTKSKIAIRLLSLQPLSTEQIVDQRIAEALKRREKLAVGREAHRLVNGEADGLPGLVVDKYGDYLVMQINTLGMEKLKSLIVEKLKKYTSPLGIYEKSDAPARSKEGLEESCGWILGNGPEVLYFEQDGLLLAADLKGQKTGAFLDQLHNSRLCSMFAKDQVCLDVFSYTGNFALHLLKAGAQSVVLIDYSQRSLSIAEQLLTLNGFSNYQIVQANAFDWLKENSRFERFDLVVLDPPSFAKTSTSKDSALRGHKEINLRAMRILKKPGILATASCTQVISEQEFESILNDAAKDSKVLLSVLYKGGQGFDHPFLLAVPETRYLKFIVAEVRRRY</sequence>
<dbReference type="InterPro" id="IPR041532">
    <property type="entry name" value="RlmI-like_PUA"/>
</dbReference>
<dbReference type="PANTHER" id="PTHR42873:SF1">
    <property type="entry name" value="S-ADENOSYLMETHIONINE-DEPENDENT METHYLTRANSFERASE DOMAIN-CONTAINING PROTEIN"/>
    <property type="match status" value="1"/>
</dbReference>
<dbReference type="KEGG" id="phy:AJ81_00320"/>
<dbReference type="PANTHER" id="PTHR42873">
    <property type="entry name" value="RIBOSOMAL RNA LARGE SUBUNIT METHYLTRANSFERASE"/>
    <property type="match status" value="1"/>
</dbReference>
<dbReference type="InterPro" id="IPR025714">
    <property type="entry name" value="Methyltranfer_dom"/>
</dbReference>
<dbReference type="SUPFAM" id="SSF53335">
    <property type="entry name" value="S-adenosyl-L-methionine-dependent methyltransferases"/>
    <property type="match status" value="1"/>
</dbReference>
<dbReference type="GO" id="GO:0003723">
    <property type="term" value="F:RNA binding"/>
    <property type="evidence" value="ECO:0007669"/>
    <property type="project" value="InterPro"/>
</dbReference>
<dbReference type="PROSITE" id="PS50890">
    <property type="entry name" value="PUA"/>
    <property type="match status" value="1"/>
</dbReference>
<dbReference type="OrthoDB" id="9805492at2"/>
<dbReference type="SUPFAM" id="SSF88697">
    <property type="entry name" value="PUA domain-like"/>
    <property type="match status" value="1"/>
</dbReference>
<evidence type="ECO:0000256" key="6">
    <source>
        <dbReference type="ARBA" id="ARBA00038091"/>
    </source>
</evidence>
<dbReference type="CDD" id="cd21153">
    <property type="entry name" value="PUA_RlmI"/>
    <property type="match status" value="1"/>
</dbReference>
<keyword evidence="10" id="KW-1185">Reference proteome</keyword>
<dbReference type="Gene3D" id="3.40.50.150">
    <property type="entry name" value="Vaccinia Virus protein VP39"/>
    <property type="match status" value="1"/>
</dbReference>
<dbReference type="CDD" id="cd11572">
    <property type="entry name" value="RlmI_M_like"/>
    <property type="match status" value="1"/>
</dbReference>
<comment type="subcellular location">
    <subcellularLocation>
        <location evidence="1">Cytoplasm</location>
    </subcellularLocation>
</comment>
<evidence type="ECO:0000256" key="4">
    <source>
        <dbReference type="ARBA" id="ARBA00022679"/>
    </source>
</evidence>
<dbReference type="Gene3D" id="3.30.750.80">
    <property type="entry name" value="RNA methyltransferase domain (HRMD) like"/>
    <property type="match status" value="1"/>
</dbReference>
<dbReference type="PATRIC" id="fig|1123384.7.peg.61"/>
<keyword evidence="2" id="KW-0963">Cytoplasm</keyword>
<keyword evidence="5" id="KW-0949">S-adenosyl-L-methionine</keyword>
<dbReference type="Pfam" id="PF13847">
    <property type="entry name" value="Methyltransf_31"/>
    <property type="match status" value="1"/>
</dbReference>
<accession>A0A0X1KNT2</accession>
<evidence type="ECO:0000256" key="2">
    <source>
        <dbReference type="ARBA" id="ARBA00022490"/>
    </source>
</evidence>
<feature type="domain" description="Methyltransferase" evidence="7">
    <location>
        <begin position="211"/>
        <end position="340"/>
    </location>
</feature>
<dbReference type="InterPro" id="IPR036974">
    <property type="entry name" value="PUA_sf"/>
</dbReference>
<dbReference type="GO" id="GO:0005737">
    <property type="term" value="C:cytoplasm"/>
    <property type="evidence" value="ECO:0007669"/>
    <property type="project" value="UniProtKB-SubCell"/>
</dbReference>
<comment type="similarity">
    <text evidence="6">Belongs to the methyltransferase superfamily. RlmI family.</text>
</comment>
<reference evidence="9 10" key="1">
    <citation type="submission" date="2014-01" db="EMBL/GenBank/DDBJ databases">
        <title>Genome sequencing of Thermotog hypogea.</title>
        <authorList>
            <person name="Zhang X."/>
            <person name="Alvare G."/>
            <person name="Fristensky B."/>
            <person name="Chen L."/>
            <person name="Suen T."/>
            <person name="Chen Q."/>
            <person name="Ma K."/>
        </authorList>
    </citation>
    <scope>NUCLEOTIDE SEQUENCE [LARGE SCALE GENOMIC DNA]</scope>
    <source>
        <strain evidence="9 10">DSM 11164</strain>
    </source>
</reference>
<dbReference type="InterPro" id="IPR029063">
    <property type="entry name" value="SAM-dependent_MTases_sf"/>
</dbReference>
<dbReference type="PaxDb" id="1123384-AJ81_00320"/>
<keyword evidence="4 9" id="KW-0808">Transferase</keyword>
<dbReference type="Gene3D" id="2.30.130.10">
    <property type="entry name" value="PUA domain"/>
    <property type="match status" value="1"/>
</dbReference>
<proteinExistence type="inferred from homology"/>
<dbReference type="EMBL" id="CP007141">
    <property type="protein sequence ID" value="AJC72890.1"/>
    <property type="molecule type" value="Genomic_DNA"/>
</dbReference>
<dbReference type="AlphaFoldDB" id="A0A0X1KNT2"/>
<dbReference type="STRING" id="1123384.AJ81_00320"/>
<protein>
    <submittedName>
        <fullName evidence="9">SAM-dependent methyltransferase</fullName>
    </submittedName>
</protein>